<dbReference type="PATRIC" id="fig|1122146.4.peg.534"/>
<evidence type="ECO:0000313" key="1">
    <source>
        <dbReference type="EMBL" id="KRN88555.1"/>
    </source>
</evidence>
<accession>A0A0R2KH02</accession>
<proteinExistence type="predicted"/>
<sequence length="100" mass="11832">MNYSELRLLTHNLPPEIQLFYSNQQLSFPITTLNADQHKKVIYFSNQGPTCCSQNALTITDLFQQPTEWQDYQIKVIFPKTQHQKRILGFKTAHNNLFFR</sequence>
<dbReference type="Proteomes" id="UP000051500">
    <property type="component" value="Unassembled WGS sequence"/>
</dbReference>
<protein>
    <submittedName>
        <fullName evidence="1">Uncharacterized protein</fullName>
    </submittedName>
</protein>
<gene>
    <name evidence="1" type="ORF">IV53_GL000520</name>
</gene>
<comment type="caution">
    <text evidence="1">The sequence shown here is derived from an EMBL/GenBank/DDBJ whole genome shotgun (WGS) entry which is preliminary data.</text>
</comment>
<organism evidence="1 2">
    <name type="scientific">Ligilactobacillus ceti DSM 22408</name>
    <dbReference type="NCBI Taxonomy" id="1122146"/>
    <lineage>
        <taxon>Bacteria</taxon>
        <taxon>Bacillati</taxon>
        <taxon>Bacillota</taxon>
        <taxon>Bacilli</taxon>
        <taxon>Lactobacillales</taxon>
        <taxon>Lactobacillaceae</taxon>
        <taxon>Ligilactobacillus</taxon>
    </lineage>
</organism>
<evidence type="ECO:0000313" key="2">
    <source>
        <dbReference type="Proteomes" id="UP000051500"/>
    </source>
</evidence>
<keyword evidence="2" id="KW-1185">Reference proteome</keyword>
<name>A0A0R2KH02_9LACO</name>
<dbReference type="AlphaFoldDB" id="A0A0R2KH02"/>
<dbReference type="STRING" id="1122146.IV53_GL000520"/>
<dbReference type="RefSeq" id="WP_027106964.1">
    <property type="nucleotide sequence ID" value="NZ_JQBZ01000025.1"/>
</dbReference>
<dbReference type="EMBL" id="JQBZ01000025">
    <property type="protein sequence ID" value="KRN88555.1"/>
    <property type="molecule type" value="Genomic_DNA"/>
</dbReference>
<reference evidence="1 2" key="1">
    <citation type="journal article" date="2015" name="Genome Announc.">
        <title>Expanding the biotechnology potential of lactobacilli through comparative genomics of 213 strains and associated genera.</title>
        <authorList>
            <person name="Sun Z."/>
            <person name="Harris H.M."/>
            <person name="McCann A."/>
            <person name="Guo C."/>
            <person name="Argimon S."/>
            <person name="Zhang W."/>
            <person name="Yang X."/>
            <person name="Jeffery I.B."/>
            <person name="Cooney J.C."/>
            <person name="Kagawa T.F."/>
            <person name="Liu W."/>
            <person name="Song Y."/>
            <person name="Salvetti E."/>
            <person name="Wrobel A."/>
            <person name="Rasinkangas P."/>
            <person name="Parkhill J."/>
            <person name="Rea M.C."/>
            <person name="O'Sullivan O."/>
            <person name="Ritari J."/>
            <person name="Douillard F.P."/>
            <person name="Paul Ross R."/>
            <person name="Yang R."/>
            <person name="Briner A.E."/>
            <person name="Felis G.E."/>
            <person name="de Vos W.M."/>
            <person name="Barrangou R."/>
            <person name="Klaenhammer T.R."/>
            <person name="Caufield P.W."/>
            <person name="Cui Y."/>
            <person name="Zhang H."/>
            <person name="O'Toole P.W."/>
        </authorList>
    </citation>
    <scope>NUCLEOTIDE SEQUENCE [LARGE SCALE GENOMIC DNA]</scope>
    <source>
        <strain evidence="1 2">DSM 22408</strain>
    </source>
</reference>